<feature type="domain" description="4Fe-4S ferredoxin-type" evidence="5">
    <location>
        <begin position="39"/>
        <end position="72"/>
    </location>
</feature>
<dbReference type="Pfam" id="PF00037">
    <property type="entry name" value="Fer4"/>
    <property type="match status" value="1"/>
</dbReference>
<dbReference type="InterPro" id="IPR050157">
    <property type="entry name" value="PSI_iron-sulfur_center"/>
</dbReference>
<dbReference type="CDD" id="cd16373">
    <property type="entry name" value="DMSOR_beta_like"/>
    <property type="match status" value="1"/>
</dbReference>
<proteinExistence type="predicted"/>
<dbReference type="Pfam" id="PF12800">
    <property type="entry name" value="Fer4_4"/>
    <property type="match status" value="1"/>
</dbReference>
<protein>
    <recommendedName>
        <fullName evidence="5">4Fe-4S ferredoxin-type domain-containing protein</fullName>
    </recommendedName>
</protein>
<sequence length="265" mass="29699">MGFVVDVDGRKCVANPLLPGKCMVYTKQYYDDRFVLLPPGATEDFYGRCIRCGLCYFACHYMGYNAIKLAGLSRGLRELGAPIVDDMMKYPCTLCMECTKVCPTGALEEIPKEEVKMGIALIDPDLCWAWNSGDCKSCAKACPFGSEVFEFTYNEWGVHTKVNPEKCKGCGLCIPACPIGGSAIHVLPVDEYERRVKNYKNTDMSYEEYLKLILETERTDPFKATWRTAINTDYILNVRGLEEEKIETELGTSSTGMKPASNNKQ</sequence>
<dbReference type="InterPro" id="IPR017900">
    <property type="entry name" value="4Fe4S_Fe_S_CS"/>
</dbReference>
<keyword evidence="2" id="KW-0479">Metal-binding</keyword>
<reference evidence="6 7" key="1">
    <citation type="submission" date="2023-09" db="EMBL/GenBank/DDBJ databases">
        <title>Pyrofollis japonicus gen. nov. sp. nov., a novel member of the family Pyrodictiaceae isolated from the Iheya North hydrothermal field.</title>
        <authorList>
            <person name="Miyazaki U."/>
            <person name="Sanari M."/>
            <person name="Tame A."/>
            <person name="Kitajima M."/>
            <person name="Okamoto A."/>
            <person name="Sawayama S."/>
            <person name="Miyazaki J."/>
            <person name="Takai K."/>
            <person name="Nakagawa S."/>
        </authorList>
    </citation>
    <scope>NUCLEOTIDE SEQUENCE [LARGE SCALE GENOMIC DNA]</scope>
    <source>
        <strain evidence="6 7">AV2</strain>
    </source>
</reference>
<evidence type="ECO:0000259" key="5">
    <source>
        <dbReference type="PROSITE" id="PS51379"/>
    </source>
</evidence>
<dbReference type="InterPro" id="IPR017896">
    <property type="entry name" value="4Fe4S_Fe-S-bd"/>
</dbReference>
<dbReference type="PANTHER" id="PTHR24960:SF80">
    <property type="entry name" value="FERREDOXIN"/>
    <property type="match status" value="1"/>
</dbReference>
<dbReference type="PANTHER" id="PTHR24960">
    <property type="entry name" value="PHOTOSYSTEM I IRON-SULFUR CENTER-RELATED"/>
    <property type="match status" value="1"/>
</dbReference>
<dbReference type="Gene3D" id="3.30.70.20">
    <property type="match status" value="2"/>
</dbReference>
<evidence type="ECO:0000256" key="2">
    <source>
        <dbReference type="ARBA" id="ARBA00022723"/>
    </source>
</evidence>
<evidence type="ECO:0000256" key="3">
    <source>
        <dbReference type="ARBA" id="ARBA00023004"/>
    </source>
</evidence>
<feature type="domain" description="4Fe-4S ferredoxin-type" evidence="5">
    <location>
        <begin position="158"/>
        <end position="189"/>
    </location>
</feature>
<evidence type="ECO:0000313" key="6">
    <source>
        <dbReference type="EMBL" id="BES81451.1"/>
    </source>
</evidence>
<evidence type="ECO:0000313" key="7">
    <source>
        <dbReference type="Proteomes" id="UP001341135"/>
    </source>
</evidence>
<dbReference type="SUPFAM" id="SSF54862">
    <property type="entry name" value="4Fe-4S ferredoxins"/>
    <property type="match status" value="1"/>
</dbReference>
<name>A0ABM8IX82_9CREN</name>
<dbReference type="EMBL" id="AP028907">
    <property type="protein sequence ID" value="BES81451.1"/>
    <property type="molecule type" value="Genomic_DNA"/>
</dbReference>
<keyword evidence="4" id="KW-0411">Iron-sulfur</keyword>
<dbReference type="Pfam" id="PF12838">
    <property type="entry name" value="Fer4_7"/>
    <property type="match status" value="1"/>
</dbReference>
<keyword evidence="3" id="KW-0408">Iron</keyword>
<evidence type="ECO:0000256" key="1">
    <source>
        <dbReference type="ARBA" id="ARBA00022485"/>
    </source>
</evidence>
<organism evidence="6 7">
    <name type="scientific">Pyrodictium abyssi</name>
    <dbReference type="NCBI Taxonomy" id="54256"/>
    <lineage>
        <taxon>Archaea</taxon>
        <taxon>Thermoproteota</taxon>
        <taxon>Thermoprotei</taxon>
        <taxon>Desulfurococcales</taxon>
        <taxon>Pyrodictiaceae</taxon>
        <taxon>Pyrodictium</taxon>
    </lineage>
</organism>
<dbReference type="PROSITE" id="PS00198">
    <property type="entry name" value="4FE4S_FER_1"/>
    <property type="match status" value="1"/>
</dbReference>
<accession>A0ABM8IX82</accession>
<keyword evidence="7" id="KW-1185">Reference proteome</keyword>
<gene>
    <name evidence="6" type="ORF">PABY_10180</name>
</gene>
<dbReference type="Proteomes" id="UP001341135">
    <property type="component" value="Chromosome"/>
</dbReference>
<evidence type="ECO:0000256" key="4">
    <source>
        <dbReference type="ARBA" id="ARBA00023014"/>
    </source>
</evidence>
<keyword evidence="1" id="KW-0004">4Fe-4S</keyword>
<feature type="domain" description="4Fe-4S ferredoxin-type" evidence="5">
    <location>
        <begin position="80"/>
        <end position="112"/>
    </location>
</feature>
<dbReference type="PROSITE" id="PS51379">
    <property type="entry name" value="4FE4S_FER_2"/>
    <property type="match status" value="3"/>
</dbReference>